<dbReference type="AlphaFoldDB" id="A0AA87C2J6"/>
<keyword evidence="1" id="KW-0472">Membrane</keyword>
<dbReference type="EMBL" id="CCKJ01000037">
    <property type="protein sequence ID" value="CDT80229.1"/>
    <property type="molecule type" value="Genomic_DNA"/>
</dbReference>
<evidence type="ECO:0000313" key="2">
    <source>
        <dbReference type="EMBL" id="CDT80229.1"/>
    </source>
</evidence>
<name>A0AA87C2J6_9VIBR</name>
<gene>
    <name evidence="2" type="ORF">VCR31J2_1310858</name>
</gene>
<evidence type="ECO:0000256" key="1">
    <source>
        <dbReference type="SAM" id="Phobius"/>
    </source>
</evidence>
<keyword evidence="1" id="KW-1133">Transmembrane helix</keyword>
<keyword evidence="3" id="KW-1185">Reference proteome</keyword>
<keyword evidence="1" id="KW-0812">Transmembrane</keyword>
<evidence type="ECO:0000313" key="3">
    <source>
        <dbReference type="Proteomes" id="UP000041625"/>
    </source>
</evidence>
<proteinExistence type="predicted"/>
<dbReference type="Proteomes" id="UP000041625">
    <property type="component" value="Unassembled WGS sequence"/>
</dbReference>
<sequence>MLSLIVYNLNLVVVVCFIRVWVDGEWFYGVNELIAMYTR</sequence>
<comment type="caution">
    <text evidence="2">The sequence shown here is derived from an EMBL/GenBank/DDBJ whole genome shotgun (WGS) entry which is preliminary data.</text>
</comment>
<reference evidence="2 3" key="1">
    <citation type="submission" date="2014-06" db="EMBL/GenBank/DDBJ databases">
        <authorList>
            <person name="Le Roux F."/>
        </authorList>
    </citation>
    <scope>NUCLEOTIDE SEQUENCE [LARGE SCALE GENOMIC DNA]</scope>
    <source>
        <strain evidence="2 3">J2-31</strain>
    </source>
</reference>
<feature type="transmembrane region" description="Helical" evidence="1">
    <location>
        <begin position="5"/>
        <end position="22"/>
    </location>
</feature>
<protein>
    <submittedName>
        <fullName evidence="2">Uncharacterized protein</fullName>
    </submittedName>
</protein>
<accession>A0AA87C2J6</accession>
<organism evidence="2 3">
    <name type="scientific">Vibrio coralliirubri</name>
    <dbReference type="NCBI Taxonomy" id="1516159"/>
    <lineage>
        <taxon>Bacteria</taxon>
        <taxon>Pseudomonadati</taxon>
        <taxon>Pseudomonadota</taxon>
        <taxon>Gammaproteobacteria</taxon>
        <taxon>Vibrionales</taxon>
        <taxon>Vibrionaceae</taxon>
        <taxon>Vibrio</taxon>
    </lineage>
</organism>